<reference evidence="2" key="1">
    <citation type="journal article" date="2014" name="Front. Microbiol.">
        <title>High frequency of phylogenetically diverse reductive dehalogenase-homologous genes in deep subseafloor sedimentary metagenomes.</title>
        <authorList>
            <person name="Kawai M."/>
            <person name="Futagami T."/>
            <person name="Toyoda A."/>
            <person name="Takaki Y."/>
            <person name="Nishi S."/>
            <person name="Hori S."/>
            <person name="Arai W."/>
            <person name="Tsubouchi T."/>
            <person name="Morono Y."/>
            <person name="Uchiyama I."/>
            <person name="Ito T."/>
            <person name="Fujiyama A."/>
            <person name="Inagaki F."/>
            <person name="Takami H."/>
        </authorList>
    </citation>
    <scope>NUCLEOTIDE SEQUENCE</scope>
    <source>
        <strain evidence="2">Expedition CK06-06</strain>
    </source>
</reference>
<gene>
    <name evidence="2" type="ORF">S06H3_58447</name>
</gene>
<accession>X1PEW7</accession>
<comment type="caution">
    <text evidence="2">The sequence shown here is derived from an EMBL/GenBank/DDBJ whole genome shotgun (WGS) entry which is preliminary data.</text>
</comment>
<feature type="non-terminal residue" evidence="2">
    <location>
        <position position="34"/>
    </location>
</feature>
<protein>
    <submittedName>
        <fullName evidence="2">Uncharacterized protein</fullName>
    </submittedName>
</protein>
<feature type="region of interest" description="Disordered" evidence="1">
    <location>
        <begin position="1"/>
        <end position="34"/>
    </location>
</feature>
<sequence length="34" mass="3831">MENSPESWVSKPPEETPRGKPPEETPRGKPPEET</sequence>
<proteinExistence type="predicted"/>
<feature type="compositionally biased region" description="Basic and acidic residues" evidence="1">
    <location>
        <begin position="12"/>
        <end position="34"/>
    </location>
</feature>
<organism evidence="2">
    <name type="scientific">marine sediment metagenome</name>
    <dbReference type="NCBI Taxonomy" id="412755"/>
    <lineage>
        <taxon>unclassified sequences</taxon>
        <taxon>metagenomes</taxon>
        <taxon>ecological metagenomes</taxon>
    </lineage>
</organism>
<evidence type="ECO:0000256" key="1">
    <source>
        <dbReference type="SAM" id="MobiDB-lite"/>
    </source>
</evidence>
<evidence type="ECO:0000313" key="2">
    <source>
        <dbReference type="EMBL" id="GAI54872.1"/>
    </source>
</evidence>
<dbReference type="EMBL" id="BARV01037839">
    <property type="protein sequence ID" value="GAI54872.1"/>
    <property type="molecule type" value="Genomic_DNA"/>
</dbReference>
<name>X1PEW7_9ZZZZ</name>
<dbReference type="AlphaFoldDB" id="X1PEW7"/>